<evidence type="ECO:0000256" key="1">
    <source>
        <dbReference type="ARBA" id="ARBA00010139"/>
    </source>
</evidence>
<proteinExistence type="inferred from homology"/>
<dbReference type="EMBL" id="LFIV01000021">
    <property type="protein sequence ID" value="KZL75778.1"/>
    <property type="molecule type" value="Genomic_DNA"/>
</dbReference>
<organism evidence="2 3">
    <name type="scientific">Colletotrichum tofieldiae</name>
    <dbReference type="NCBI Taxonomy" id="708197"/>
    <lineage>
        <taxon>Eukaryota</taxon>
        <taxon>Fungi</taxon>
        <taxon>Dikarya</taxon>
        <taxon>Ascomycota</taxon>
        <taxon>Pezizomycotina</taxon>
        <taxon>Sordariomycetes</taxon>
        <taxon>Hypocreomycetidae</taxon>
        <taxon>Glomerellales</taxon>
        <taxon>Glomerellaceae</taxon>
        <taxon>Colletotrichum</taxon>
        <taxon>Colletotrichum spaethianum species complex</taxon>
    </lineage>
</organism>
<feature type="non-terminal residue" evidence="2">
    <location>
        <position position="1"/>
    </location>
</feature>
<dbReference type="GO" id="GO:0004497">
    <property type="term" value="F:monooxygenase activity"/>
    <property type="evidence" value="ECO:0007669"/>
    <property type="project" value="UniProtKB-KW"/>
</dbReference>
<sequence length="264" mass="30515">PDSSNRQYTLPDVSLIDRYADEPRKLRVAIVGAVISRIIAGALLPAKVPGIELTIFEKNSDVAANKRKGGTWFENIHPGVRCDVPAHVYQTSFEPNTQWSEEFAQGPELQDYWTDIARKYDVYKYLKLSHEVKDLIWDSEKSVWLVKVCNLQTSDSCVHEADFVLTANGRFNPWKLPNYPGIKEFKGLIRHTSHESMEFGPEVHRLWEDWEYEYLSDTGNRLLWYFGNGCTKMELDPNHDITSYLVNPASIDLKRLHEGWWSIP</sequence>
<protein>
    <submittedName>
        <fullName evidence="2">4-hydroxyacetophenone monooxygenase</fullName>
    </submittedName>
</protein>
<dbReference type="InterPro" id="IPR051209">
    <property type="entry name" value="FAD-bind_Monooxygenase_sf"/>
</dbReference>
<accession>A0A166WLB7</accession>
<name>A0A166WLB7_9PEZI</name>
<dbReference type="SUPFAM" id="SSF51905">
    <property type="entry name" value="FAD/NAD(P)-binding domain"/>
    <property type="match status" value="1"/>
</dbReference>
<reference evidence="2 3" key="1">
    <citation type="submission" date="2015-06" db="EMBL/GenBank/DDBJ databases">
        <title>Survival trade-offs in plant roots during colonization by closely related pathogenic and mutualistic fungi.</title>
        <authorList>
            <person name="Hacquard S."/>
            <person name="Kracher B."/>
            <person name="Hiruma K."/>
            <person name="Weinman A."/>
            <person name="Muench P."/>
            <person name="Garrido Oter R."/>
            <person name="Ver Loren van Themaat E."/>
            <person name="Dallerey J.-F."/>
            <person name="Damm U."/>
            <person name="Henrissat B."/>
            <person name="Lespinet O."/>
            <person name="Thon M."/>
            <person name="Kemen E."/>
            <person name="McHardy A.C."/>
            <person name="Schulze-Lefert P."/>
            <person name="O'Connell R.J."/>
        </authorList>
    </citation>
    <scope>NUCLEOTIDE SEQUENCE [LARGE SCALE GENOMIC DNA]</scope>
    <source>
        <strain evidence="2 3">0861</strain>
    </source>
</reference>
<evidence type="ECO:0000313" key="3">
    <source>
        <dbReference type="Proteomes" id="UP000076552"/>
    </source>
</evidence>
<dbReference type="STRING" id="708197.A0A166WLB7"/>
<comment type="similarity">
    <text evidence="1">Belongs to the FAD-binding monooxygenase family.</text>
</comment>
<gene>
    <name evidence="2" type="ORF">CT0861_13262</name>
</gene>
<dbReference type="InterPro" id="IPR036188">
    <property type="entry name" value="FAD/NAD-bd_sf"/>
</dbReference>
<evidence type="ECO:0000313" key="2">
    <source>
        <dbReference type="EMBL" id="KZL75778.1"/>
    </source>
</evidence>
<keyword evidence="2" id="KW-0560">Oxidoreductase</keyword>
<keyword evidence="3" id="KW-1185">Reference proteome</keyword>
<dbReference type="PANTHER" id="PTHR42877">
    <property type="entry name" value="L-ORNITHINE N(5)-MONOOXYGENASE-RELATED"/>
    <property type="match status" value="1"/>
</dbReference>
<dbReference type="Gene3D" id="3.50.50.60">
    <property type="entry name" value="FAD/NAD(P)-binding domain"/>
    <property type="match status" value="1"/>
</dbReference>
<keyword evidence="2" id="KW-0503">Monooxygenase</keyword>
<dbReference type="PANTHER" id="PTHR42877:SF6">
    <property type="entry name" value="MONOOXYGENASE, PUTATIVE (AFU_ORTHOLOGUE AFUA_3G15050)-RELATED"/>
    <property type="match status" value="1"/>
</dbReference>
<comment type="caution">
    <text evidence="2">The sequence shown here is derived from an EMBL/GenBank/DDBJ whole genome shotgun (WGS) entry which is preliminary data.</text>
</comment>
<dbReference type="Proteomes" id="UP000076552">
    <property type="component" value="Unassembled WGS sequence"/>
</dbReference>
<feature type="non-terminal residue" evidence="2">
    <location>
        <position position="264"/>
    </location>
</feature>
<dbReference type="AlphaFoldDB" id="A0A166WLB7"/>